<protein>
    <recommendedName>
        <fullName evidence="9">Protein-export membrane protein SecG</fullName>
    </recommendedName>
</protein>
<keyword evidence="8 9" id="KW-0472">Membrane</keyword>
<evidence type="ECO:0000256" key="9">
    <source>
        <dbReference type="RuleBase" id="RU365087"/>
    </source>
</evidence>
<feature type="transmembrane region" description="Helical" evidence="9">
    <location>
        <begin position="7"/>
        <end position="26"/>
    </location>
</feature>
<dbReference type="Proteomes" id="UP000183918">
    <property type="component" value="Unassembled WGS sequence"/>
</dbReference>
<keyword evidence="5 9" id="KW-0653">Protein transport</keyword>
<keyword evidence="3 9" id="KW-0813">Transport</keyword>
<dbReference type="GO" id="GO:0015450">
    <property type="term" value="F:protein-transporting ATPase activity"/>
    <property type="evidence" value="ECO:0007669"/>
    <property type="project" value="UniProtKB-UniRule"/>
</dbReference>
<dbReference type="Pfam" id="PF03840">
    <property type="entry name" value="SecG"/>
    <property type="match status" value="1"/>
</dbReference>
<comment type="similarity">
    <text evidence="2 9">Belongs to the SecG family.</text>
</comment>
<dbReference type="OrthoDB" id="1708246at2"/>
<evidence type="ECO:0000256" key="8">
    <source>
        <dbReference type="ARBA" id="ARBA00023136"/>
    </source>
</evidence>
<evidence type="ECO:0000256" key="4">
    <source>
        <dbReference type="ARBA" id="ARBA00022692"/>
    </source>
</evidence>
<evidence type="ECO:0000256" key="7">
    <source>
        <dbReference type="ARBA" id="ARBA00023010"/>
    </source>
</evidence>
<name>A0A1H3GQA3_9FIRM</name>
<accession>A0A1H3GQA3</accession>
<dbReference type="STRING" id="1122142.SAMN02910414_00616"/>
<evidence type="ECO:0000256" key="6">
    <source>
        <dbReference type="ARBA" id="ARBA00022989"/>
    </source>
</evidence>
<proteinExistence type="inferred from homology"/>
<organism evidence="10 11">
    <name type="scientific">Lachnobacterium bovis DSM 14045</name>
    <dbReference type="NCBI Taxonomy" id="1122142"/>
    <lineage>
        <taxon>Bacteria</taxon>
        <taxon>Bacillati</taxon>
        <taxon>Bacillota</taxon>
        <taxon>Clostridia</taxon>
        <taxon>Lachnospirales</taxon>
        <taxon>Lachnospiraceae</taxon>
        <taxon>Lachnobacterium</taxon>
    </lineage>
</organism>
<evidence type="ECO:0000256" key="1">
    <source>
        <dbReference type="ARBA" id="ARBA00004141"/>
    </source>
</evidence>
<sequence length="80" mass="8483">MKTNIEIALAVALIALSLIMTIVVLMQEGKSAGLGTIAGAADTFWQKNKARSAEGRLVLFTKIGVALMLIISVVLDLGIW</sequence>
<evidence type="ECO:0000256" key="2">
    <source>
        <dbReference type="ARBA" id="ARBA00008445"/>
    </source>
</evidence>
<gene>
    <name evidence="10" type="ORF">SAMN02910414_00616</name>
</gene>
<evidence type="ECO:0000313" key="10">
    <source>
        <dbReference type="EMBL" id="SDY05502.1"/>
    </source>
</evidence>
<dbReference type="NCBIfam" id="TIGR00810">
    <property type="entry name" value="secG"/>
    <property type="match status" value="1"/>
</dbReference>
<evidence type="ECO:0000256" key="3">
    <source>
        <dbReference type="ARBA" id="ARBA00022448"/>
    </source>
</evidence>
<keyword evidence="7 9" id="KW-0811">Translocation</keyword>
<evidence type="ECO:0000313" key="11">
    <source>
        <dbReference type="Proteomes" id="UP000183918"/>
    </source>
</evidence>
<dbReference type="EMBL" id="FNPG01000007">
    <property type="protein sequence ID" value="SDY05502.1"/>
    <property type="molecule type" value="Genomic_DNA"/>
</dbReference>
<dbReference type="GO" id="GO:0005886">
    <property type="term" value="C:plasma membrane"/>
    <property type="evidence" value="ECO:0007669"/>
    <property type="project" value="UniProtKB-SubCell"/>
</dbReference>
<evidence type="ECO:0000256" key="5">
    <source>
        <dbReference type="ARBA" id="ARBA00022927"/>
    </source>
</evidence>
<keyword evidence="6 9" id="KW-1133">Transmembrane helix</keyword>
<dbReference type="RefSeq" id="WP_074716083.1">
    <property type="nucleotide sequence ID" value="NZ_FNPG01000007.1"/>
</dbReference>
<feature type="transmembrane region" description="Helical" evidence="9">
    <location>
        <begin position="57"/>
        <end position="79"/>
    </location>
</feature>
<keyword evidence="9" id="KW-1003">Cell membrane</keyword>
<comment type="function">
    <text evidence="9">Involved in protein export. Participates in an early event of protein translocation.</text>
</comment>
<dbReference type="InterPro" id="IPR004692">
    <property type="entry name" value="SecG"/>
</dbReference>
<comment type="subcellular location">
    <subcellularLocation>
        <location evidence="9">Cell membrane</location>
        <topology evidence="9">Multi-pass membrane protein</topology>
    </subcellularLocation>
    <subcellularLocation>
        <location evidence="1">Membrane</location>
        <topology evidence="1">Multi-pass membrane protein</topology>
    </subcellularLocation>
</comment>
<dbReference type="AlphaFoldDB" id="A0A1H3GQA3"/>
<keyword evidence="11" id="KW-1185">Reference proteome</keyword>
<keyword evidence="4 9" id="KW-0812">Transmembrane</keyword>
<dbReference type="GO" id="GO:0009306">
    <property type="term" value="P:protein secretion"/>
    <property type="evidence" value="ECO:0007669"/>
    <property type="project" value="UniProtKB-UniRule"/>
</dbReference>
<reference evidence="10 11" key="1">
    <citation type="submission" date="2016-10" db="EMBL/GenBank/DDBJ databases">
        <authorList>
            <person name="de Groot N.N."/>
        </authorList>
    </citation>
    <scope>NUCLEOTIDE SEQUENCE [LARGE SCALE GENOMIC DNA]</scope>
    <source>
        <strain evidence="10 11">DSM 14045</strain>
    </source>
</reference>